<evidence type="ECO:0000256" key="3">
    <source>
        <dbReference type="ARBA" id="ARBA00022692"/>
    </source>
</evidence>
<dbReference type="Gene3D" id="1.20.1250.20">
    <property type="entry name" value="MFS general substrate transporter like domains"/>
    <property type="match status" value="1"/>
</dbReference>
<evidence type="ECO:0000256" key="7">
    <source>
        <dbReference type="SAM" id="Phobius"/>
    </source>
</evidence>
<dbReference type="Pfam" id="PF07690">
    <property type="entry name" value="MFS_1"/>
    <property type="match status" value="1"/>
</dbReference>
<feature type="compositionally biased region" description="Basic and acidic residues" evidence="6">
    <location>
        <begin position="424"/>
        <end position="435"/>
    </location>
</feature>
<feature type="transmembrane region" description="Helical" evidence="7">
    <location>
        <begin position="207"/>
        <end position="227"/>
    </location>
</feature>
<dbReference type="CDD" id="cd06173">
    <property type="entry name" value="MFS_MefA_like"/>
    <property type="match status" value="1"/>
</dbReference>
<feature type="transmembrane region" description="Helical" evidence="7">
    <location>
        <begin position="233"/>
        <end position="260"/>
    </location>
</feature>
<organism evidence="8 9">
    <name type="scientific">Actinophytocola xanthii</name>
    <dbReference type="NCBI Taxonomy" id="1912961"/>
    <lineage>
        <taxon>Bacteria</taxon>
        <taxon>Bacillati</taxon>
        <taxon>Actinomycetota</taxon>
        <taxon>Actinomycetes</taxon>
        <taxon>Pseudonocardiales</taxon>
        <taxon>Pseudonocardiaceae</taxon>
    </lineage>
</organism>
<dbReference type="PANTHER" id="PTHR23513:SF11">
    <property type="entry name" value="STAPHYLOFERRIN A TRANSPORTER"/>
    <property type="match status" value="1"/>
</dbReference>
<feature type="transmembrane region" description="Helical" evidence="7">
    <location>
        <begin position="43"/>
        <end position="63"/>
    </location>
</feature>
<dbReference type="RefSeq" id="WP_075127805.1">
    <property type="nucleotide sequence ID" value="NZ_MSIE01000044.1"/>
</dbReference>
<reference evidence="8 9" key="1">
    <citation type="submission" date="2016-12" db="EMBL/GenBank/DDBJ databases">
        <title>The draft genome sequence of Actinophytocola sp. 11-183.</title>
        <authorList>
            <person name="Wang W."/>
            <person name="Yuan L."/>
        </authorList>
    </citation>
    <scope>NUCLEOTIDE SEQUENCE [LARGE SCALE GENOMIC DNA]</scope>
    <source>
        <strain evidence="8 9">11-183</strain>
    </source>
</reference>
<comment type="caution">
    <text evidence="8">The sequence shown here is derived from an EMBL/GenBank/DDBJ whole genome shotgun (WGS) entry which is preliminary data.</text>
</comment>
<evidence type="ECO:0000256" key="2">
    <source>
        <dbReference type="ARBA" id="ARBA00022475"/>
    </source>
</evidence>
<evidence type="ECO:0000313" key="9">
    <source>
        <dbReference type="Proteomes" id="UP000185596"/>
    </source>
</evidence>
<dbReference type="EMBL" id="MSIE01000044">
    <property type="protein sequence ID" value="OLF15136.1"/>
    <property type="molecule type" value="Genomic_DNA"/>
</dbReference>
<proteinExistence type="predicted"/>
<dbReference type="AlphaFoldDB" id="A0A1Q8CLA2"/>
<evidence type="ECO:0000256" key="4">
    <source>
        <dbReference type="ARBA" id="ARBA00022989"/>
    </source>
</evidence>
<feature type="transmembrane region" description="Helical" evidence="7">
    <location>
        <begin position="331"/>
        <end position="352"/>
    </location>
</feature>
<feature type="transmembrane region" description="Helical" evidence="7">
    <location>
        <begin position="358"/>
        <end position="380"/>
    </location>
</feature>
<keyword evidence="9" id="KW-1185">Reference proteome</keyword>
<dbReference type="InterPro" id="IPR036259">
    <property type="entry name" value="MFS_trans_sf"/>
</dbReference>
<feature type="transmembrane region" description="Helical" evidence="7">
    <location>
        <begin position="296"/>
        <end position="319"/>
    </location>
</feature>
<keyword evidence="3 7" id="KW-0812">Transmembrane</keyword>
<dbReference type="InterPro" id="IPR011701">
    <property type="entry name" value="MFS"/>
</dbReference>
<accession>A0A1Q8CLA2</accession>
<feature type="transmembrane region" description="Helical" evidence="7">
    <location>
        <begin position="163"/>
        <end position="186"/>
    </location>
</feature>
<evidence type="ECO:0000313" key="8">
    <source>
        <dbReference type="EMBL" id="OLF15136.1"/>
    </source>
</evidence>
<keyword evidence="5 7" id="KW-0472">Membrane</keyword>
<feature type="transmembrane region" description="Helical" evidence="7">
    <location>
        <begin position="83"/>
        <end position="106"/>
    </location>
</feature>
<evidence type="ECO:0000256" key="5">
    <source>
        <dbReference type="ARBA" id="ARBA00023136"/>
    </source>
</evidence>
<gene>
    <name evidence="8" type="ORF">BU204_22960</name>
</gene>
<comment type="subcellular location">
    <subcellularLocation>
        <location evidence="1">Cell membrane</location>
        <topology evidence="1">Multi-pass membrane protein</topology>
    </subcellularLocation>
</comment>
<keyword evidence="2" id="KW-1003">Cell membrane</keyword>
<feature type="transmembrane region" description="Helical" evidence="7">
    <location>
        <begin position="272"/>
        <end position="290"/>
    </location>
</feature>
<feature type="compositionally biased region" description="Basic and acidic residues" evidence="6">
    <location>
        <begin position="394"/>
        <end position="405"/>
    </location>
</feature>
<protein>
    <recommendedName>
        <fullName evidence="10">MFS transporter</fullName>
    </recommendedName>
</protein>
<sequence length="488" mass="49331">MLAVREFRALWAADLLSVTGDQLARVGLAVLVYAQSSSASLTALAYALTFLPALVGGALLGWLADRFPRRELMVVVDLLRAGIAAAMAVPSLPLPVLLVLVVLVTLGGAPVKAAQQALLPTVLTGQRYLLGLTLRTITNQAAQVAGFLGGGALLVVLDPHVALGLNAATFALGAAVLLVGVAHRPAARTGRSSRSPGAVTLIWRDPVLRALTALSWLVGLFVVPEALAAPYAAGLGVTAAAVGLLMAADPVGSIVGAWLVSRVPPANRTSATVVFAVAAGLPLLACLTGPPLALVVVLWALSGACTTAYLVLAQAAFVLGVPDYRRGAASGLVGAGVLSSQGVAVLGAGLVADATGPVVAVAAGGALGVLLCGVVGVSLLRARSRRAGSPARTGGREDDGTDHYEMLTSPCSSLVPPPTGSAAEHGKGSADRNERLTSPCSPLTPPPNRTAADRGAGSAEAERKGHQSLFIVGTSSRQDSRRLRRRGC</sequence>
<dbReference type="Proteomes" id="UP000185596">
    <property type="component" value="Unassembled WGS sequence"/>
</dbReference>
<evidence type="ECO:0000256" key="1">
    <source>
        <dbReference type="ARBA" id="ARBA00004651"/>
    </source>
</evidence>
<evidence type="ECO:0000256" key="6">
    <source>
        <dbReference type="SAM" id="MobiDB-lite"/>
    </source>
</evidence>
<dbReference type="STRING" id="1912961.BU204_22960"/>
<dbReference type="GO" id="GO:0005886">
    <property type="term" value="C:plasma membrane"/>
    <property type="evidence" value="ECO:0007669"/>
    <property type="project" value="UniProtKB-SubCell"/>
</dbReference>
<feature type="region of interest" description="Disordered" evidence="6">
    <location>
        <begin position="386"/>
        <end position="488"/>
    </location>
</feature>
<name>A0A1Q8CLA2_9PSEU</name>
<dbReference type="SUPFAM" id="SSF103473">
    <property type="entry name" value="MFS general substrate transporter"/>
    <property type="match status" value="1"/>
</dbReference>
<dbReference type="GO" id="GO:0022857">
    <property type="term" value="F:transmembrane transporter activity"/>
    <property type="evidence" value="ECO:0007669"/>
    <property type="project" value="InterPro"/>
</dbReference>
<dbReference type="PANTHER" id="PTHR23513">
    <property type="entry name" value="INTEGRAL MEMBRANE EFFLUX PROTEIN-RELATED"/>
    <property type="match status" value="1"/>
</dbReference>
<keyword evidence="4 7" id="KW-1133">Transmembrane helix</keyword>
<evidence type="ECO:0008006" key="10">
    <source>
        <dbReference type="Google" id="ProtNLM"/>
    </source>
</evidence>